<organism evidence="1 2">
    <name type="scientific">Diphasiastrum complanatum</name>
    <name type="common">Issler's clubmoss</name>
    <name type="synonym">Lycopodium complanatum</name>
    <dbReference type="NCBI Taxonomy" id="34168"/>
    <lineage>
        <taxon>Eukaryota</taxon>
        <taxon>Viridiplantae</taxon>
        <taxon>Streptophyta</taxon>
        <taxon>Embryophyta</taxon>
        <taxon>Tracheophyta</taxon>
        <taxon>Lycopodiopsida</taxon>
        <taxon>Lycopodiales</taxon>
        <taxon>Lycopodiaceae</taxon>
        <taxon>Lycopodioideae</taxon>
        <taxon>Diphasiastrum</taxon>
    </lineage>
</organism>
<protein>
    <submittedName>
        <fullName evidence="1">Uncharacterized protein</fullName>
    </submittedName>
</protein>
<comment type="caution">
    <text evidence="1">The sequence shown here is derived from an EMBL/GenBank/DDBJ whole genome shotgun (WGS) entry which is preliminary data.</text>
</comment>
<dbReference type="Proteomes" id="UP001162992">
    <property type="component" value="Chromosome 11"/>
</dbReference>
<sequence>MADFRSWSMNMESKESTAPQRDFMIRQNPKKVALTSSGWWNVRVSGSGSGFGFWVEIRFVVAHSFIIKLRISAHNSKPFYCLIISKLVYSISCKDQEYGMPIICDCNRFLCSSYIGILAARLSSEHVQFCNRAEIGISAFKSVTDLVKHREV</sequence>
<keyword evidence="2" id="KW-1185">Reference proteome</keyword>
<reference evidence="2" key="1">
    <citation type="journal article" date="2024" name="Proc. Natl. Acad. Sci. U.S.A.">
        <title>Extraordinary preservation of gene collinearity over three hundred million years revealed in homosporous lycophytes.</title>
        <authorList>
            <person name="Li C."/>
            <person name="Wickell D."/>
            <person name="Kuo L.Y."/>
            <person name="Chen X."/>
            <person name="Nie B."/>
            <person name="Liao X."/>
            <person name="Peng D."/>
            <person name="Ji J."/>
            <person name="Jenkins J."/>
            <person name="Williams M."/>
            <person name="Shu S."/>
            <person name="Plott C."/>
            <person name="Barry K."/>
            <person name="Rajasekar S."/>
            <person name="Grimwood J."/>
            <person name="Han X."/>
            <person name="Sun S."/>
            <person name="Hou Z."/>
            <person name="He W."/>
            <person name="Dai G."/>
            <person name="Sun C."/>
            <person name="Schmutz J."/>
            <person name="Leebens-Mack J.H."/>
            <person name="Li F.W."/>
            <person name="Wang L."/>
        </authorList>
    </citation>
    <scope>NUCLEOTIDE SEQUENCE [LARGE SCALE GENOMIC DNA]</scope>
    <source>
        <strain evidence="2">cv. PW_Plant_1</strain>
    </source>
</reference>
<dbReference type="EMBL" id="CM055102">
    <property type="protein sequence ID" value="KAJ7538053.1"/>
    <property type="molecule type" value="Genomic_DNA"/>
</dbReference>
<gene>
    <name evidence="1" type="ORF">O6H91_11G032600</name>
</gene>
<proteinExistence type="predicted"/>
<evidence type="ECO:0000313" key="1">
    <source>
        <dbReference type="EMBL" id="KAJ7538053.1"/>
    </source>
</evidence>
<evidence type="ECO:0000313" key="2">
    <source>
        <dbReference type="Proteomes" id="UP001162992"/>
    </source>
</evidence>
<accession>A0ACC2C7P5</accession>
<name>A0ACC2C7P5_DIPCM</name>